<keyword evidence="3" id="KW-1133">Transmembrane helix</keyword>
<keyword evidence="3 4" id="KW-0812">Transmembrane</keyword>
<sequence>MNSSDPTTPSPRESPREGFFVLPIILLTPCLVIYFMVWIVIAIEADYPSVRVDYASLSSFKVSNTTKLSAEWNIKLLLSNPNGHLRISYHHDAFHGKIFYRNQQGRPDNDIILETSTLQSFFNGNNMVQIKLNVDTYVGSYMAEKIDLSRRNHGMVEFGLIVSTSMRFKSDFFVFSGSKSSNVCYPLRFEISQNVYNTTPGILLQGVTCDLGYDYV</sequence>
<dbReference type="InterPro" id="IPR044839">
    <property type="entry name" value="NDR1-like"/>
</dbReference>
<dbReference type="HOGENOM" id="CLU_109982_0_0_1"/>
<reference evidence="6" key="3">
    <citation type="submission" date="2015-04" db="UniProtKB">
        <authorList>
            <consortium name="EnsemblPlants"/>
        </authorList>
    </citation>
    <scope>IDENTIFICATION</scope>
    <source>
        <strain evidence="6">cv. Jemalong A17</strain>
    </source>
</reference>
<reference evidence="4 7" key="1">
    <citation type="journal article" date="2011" name="Nature">
        <title>The Medicago genome provides insight into the evolution of rhizobial symbioses.</title>
        <authorList>
            <person name="Young N.D."/>
            <person name="Debelle F."/>
            <person name="Oldroyd G.E."/>
            <person name="Geurts R."/>
            <person name="Cannon S.B."/>
            <person name="Udvardi M.K."/>
            <person name="Benedito V.A."/>
            <person name="Mayer K.F."/>
            <person name="Gouzy J."/>
            <person name="Schoof H."/>
            <person name="Van de Peer Y."/>
            <person name="Proost S."/>
            <person name="Cook D.R."/>
            <person name="Meyers B.C."/>
            <person name="Spannagl M."/>
            <person name="Cheung F."/>
            <person name="De Mita S."/>
            <person name="Krishnakumar V."/>
            <person name="Gundlach H."/>
            <person name="Zhou S."/>
            <person name="Mudge J."/>
            <person name="Bharti A.K."/>
            <person name="Murray J.D."/>
            <person name="Naoumkina M.A."/>
            <person name="Rosen B."/>
            <person name="Silverstein K.A."/>
            <person name="Tang H."/>
            <person name="Rombauts S."/>
            <person name="Zhao P.X."/>
            <person name="Zhou P."/>
            <person name="Barbe V."/>
            <person name="Bardou P."/>
            <person name="Bechner M."/>
            <person name="Bellec A."/>
            <person name="Berger A."/>
            <person name="Berges H."/>
            <person name="Bidwell S."/>
            <person name="Bisseling T."/>
            <person name="Choisne N."/>
            <person name="Couloux A."/>
            <person name="Denny R."/>
            <person name="Deshpande S."/>
            <person name="Dai X."/>
            <person name="Doyle J.J."/>
            <person name="Dudez A.M."/>
            <person name="Farmer A.D."/>
            <person name="Fouteau S."/>
            <person name="Franken C."/>
            <person name="Gibelin C."/>
            <person name="Gish J."/>
            <person name="Goldstein S."/>
            <person name="Gonzalez A.J."/>
            <person name="Green P.J."/>
            <person name="Hallab A."/>
            <person name="Hartog M."/>
            <person name="Hua A."/>
            <person name="Humphray S.J."/>
            <person name="Jeong D.H."/>
            <person name="Jing Y."/>
            <person name="Jocker A."/>
            <person name="Kenton S.M."/>
            <person name="Kim D.J."/>
            <person name="Klee K."/>
            <person name="Lai H."/>
            <person name="Lang C."/>
            <person name="Lin S."/>
            <person name="Macmil S.L."/>
            <person name="Magdelenat G."/>
            <person name="Matthews L."/>
            <person name="McCorrison J."/>
            <person name="Monaghan E.L."/>
            <person name="Mun J.H."/>
            <person name="Najar F.Z."/>
            <person name="Nicholson C."/>
            <person name="Noirot C."/>
            <person name="O'Bleness M."/>
            <person name="Paule C.R."/>
            <person name="Poulain J."/>
            <person name="Prion F."/>
            <person name="Qin B."/>
            <person name="Qu C."/>
            <person name="Retzel E.F."/>
            <person name="Riddle C."/>
            <person name="Sallet E."/>
            <person name="Samain S."/>
            <person name="Samson N."/>
            <person name="Sanders I."/>
            <person name="Saurat O."/>
            <person name="Scarpelli C."/>
            <person name="Schiex T."/>
            <person name="Segurens B."/>
            <person name="Severin A.J."/>
            <person name="Sherrier D.J."/>
            <person name="Shi R."/>
            <person name="Sims S."/>
            <person name="Singer S.R."/>
            <person name="Sinharoy S."/>
            <person name="Sterck L."/>
            <person name="Viollet A."/>
            <person name="Wang B.B."/>
            <person name="Wang K."/>
            <person name="Wang M."/>
            <person name="Wang X."/>
            <person name="Warfsmann J."/>
            <person name="Weissenbach J."/>
            <person name="White D.D."/>
            <person name="White J.D."/>
            <person name="Wiley G.B."/>
            <person name="Wincker P."/>
            <person name="Xing Y."/>
            <person name="Yang L."/>
            <person name="Yao Z."/>
            <person name="Ying F."/>
            <person name="Zhai J."/>
            <person name="Zhou L."/>
            <person name="Zuber A."/>
            <person name="Denarie J."/>
            <person name="Dixon R.A."/>
            <person name="May G.D."/>
            <person name="Schwartz D.C."/>
            <person name="Rogers J."/>
            <person name="Quetier F."/>
            <person name="Town C.D."/>
            <person name="Roe B.A."/>
        </authorList>
    </citation>
    <scope>NUCLEOTIDE SEQUENCE [LARGE SCALE GENOMIC DNA]</scope>
    <source>
        <strain evidence="4">A17</strain>
        <strain evidence="6 7">cv. Jemalong A17</strain>
    </source>
</reference>
<dbReference type="EnsemblPlants" id="AET00537">
    <property type="protein sequence ID" value="AET00537"/>
    <property type="gene ID" value="MTR_5g093140"/>
</dbReference>
<dbReference type="EMBL" id="CM001221">
    <property type="protein sequence ID" value="AET00537.1"/>
    <property type="molecule type" value="Genomic_DNA"/>
</dbReference>
<evidence type="ECO:0000313" key="4">
    <source>
        <dbReference type="EMBL" id="AET00537.1"/>
    </source>
</evidence>
<evidence type="ECO:0000256" key="3">
    <source>
        <dbReference type="SAM" id="Phobius"/>
    </source>
</evidence>
<dbReference type="Proteomes" id="UP000265566">
    <property type="component" value="Chromosome 5"/>
</dbReference>
<keyword evidence="2 3" id="KW-0472">Membrane</keyword>
<evidence type="ECO:0000256" key="2">
    <source>
        <dbReference type="ARBA" id="ARBA00023136"/>
    </source>
</evidence>
<protein>
    <submittedName>
        <fullName evidence="4">Transmembrane protein, putative</fullName>
    </submittedName>
</protein>
<evidence type="ECO:0000313" key="5">
    <source>
        <dbReference type="EMBL" id="RHN57814.1"/>
    </source>
</evidence>
<reference evidence="5" key="4">
    <citation type="journal article" date="2018" name="Nat. Plants">
        <title>Whole-genome landscape of Medicago truncatula symbiotic genes.</title>
        <authorList>
            <person name="Pecrix Y."/>
            <person name="Gamas P."/>
            <person name="Carrere S."/>
        </authorList>
    </citation>
    <scope>NUCLEOTIDE SEQUENCE</scope>
    <source>
        <tissue evidence="5">Leaves</tissue>
    </source>
</reference>
<organism evidence="4 7">
    <name type="scientific">Medicago truncatula</name>
    <name type="common">Barrel medic</name>
    <name type="synonym">Medicago tribuloides</name>
    <dbReference type="NCBI Taxonomy" id="3880"/>
    <lineage>
        <taxon>Eukaryota</taxon>
        <taxon>Viridiplantae</taxon>
        <taxon>Streptophyta</taxon>
        <taxon>Embryophyta</taxon>
        <taxon>Tracheophyta</taxon>
        <taxon>Spermatophyta</taxon>
        <taxon>Magnoliopsida</taxon>
        <taxon>eudicotyledons</taxon>
        <taxon>Gunneridae</taxon>
        <taxon>Pentapetalae</taxon>
        <taxon>rosids</taxon>
        <taxon>fabids</taxon>
        <taxon>Fabales</taxon>
        <taxon>Fabaceae</taxon>
        <taxon>Papilionoideae</taxon>
        <taxon>50 kb inversion clade</taxon>
        <taxon>NPAAA clade</taxon>
        <taxon>Hologalegina</taxon>
        <taxon>IRL clade</taxon>
        <taxon>Trifolieae</taxon>
        <taxon>Medicago</taxon>
    </lineage>
</organism>
<comment type="subcellular location">
    <subcellularLocation>
        <location evidence="1">Membrane</location>
    </subcellularLocation>
</comment>
<dbReference type="GO" id="GO:0098542">
    <property type="term" value="P:defense response to other organism"/>
    <property type="evidence" value="ECO:0007669"/>
    <property type="project" value="InterPro"/>
</dbReference>
<dbReference type="GO" id="GO:0009506">
    <property type="term" value="C:plasmodesma"/>
    <property type="evidence" value="ECO:0000318"/>
    <property type="project" value="GO_Central"/>
</dbReference>
<name>G7K3K5_MEDTR</name>
<dbReference type="EMBL" id="PSQE01000005">
    <property type="protein sequence ID" value="RHN57814.1"/>
    <property type="molecule type" value="Genomic_DNA"/>
</dbReference>
<evidence type="ECO:0000313" key="7">
    <source>
        <dbReference type="Proteomes" id="UP000002051"/>
    </source>
</evidence>
<dbReference type="GO" id="GO:0005886">
    <property type="term" value="C:plasma membrane"/>
    <property type="evidence" value="ECO:0000318"/>
    <property type="project" value="GO_Central"/>
</dbReference>
<dbReference type="PaxDb" id="3880-AET00537"/>
<dbReference type="Proteomes" id="UP000002051">
    <property type="component" value="Chromosome 5"/>
</dbReference>
<evidence type="ECO:0000313" key="6">
    <source>
        <dbReference type="EnsemblPlants" id="AET00537"/>
    </source>
</evidence>
<dbReference type="Gramene" id="rna33403">
    <property type="protein sequence ID" value="RHN57814.1"/>
    <property type="gene ID" value="gene33403"/>
</dbReference>
<feature type="transmembrane region" description="Helical" evidence="3">
    <location>
        <begin position="20"/>
        <end position="41"/>
    </location>
</feature>
<accession>G7K3K5</accession>
<evidence type="ECO:0000256" key="1">
    <source>
        <dbReference type="ARBA" id="ARBA00004370"/>
    </source>
</evidence>
<dbReference type="PANTHER" id="PTHR31415:SF173">
    <property type="entry name" value="PROTEIN, PUTATIVE-RELATED"/>
    <property type="match status" value="1"/>
</dbReference>
<dbReference type="PANTHER" id="PTHR31415">
    <property type="entry name" value="OS05G0367900 PROTEIN"/>
    <property type="match status" value="1"/>
</dbReference>
<proteinExistence type="predicted"/>
<dbReference type="AlphaFoldDB" id="G7K3K5"/>
<keyword evidence="7" id="KW-1185">Reference proteome</keyword>
<gene>
    <name evidence="4" type="ordered locus">MTR_5g093140</name>
    <name evidence="5" type="ORF">MtrunA17_Chr5g0444491</name>
</gene>
<reference evidence="4 7" key="2">
    <citation type="journal article" date="2014" name="BMC Genomics">
        <title>An improved genome release (version Mt4.0) for the model legume Medicago truncatula.</title>
        <authorList>
            <person name="Tang H."/>
            <person name="Krishnakumar V."/>
            <person name="Bidwell S."/>
            <person name="Rosen B."/>
            <person name="Chan A."/>
            <person name="Zhou S."/>
            <person name="Gentzbittel L."/>
            <person name="Childs K.L."/>
            <person name="Yandell M."/>
            <person name="Gundlach H."/>
            <person name="Mayer K.F."/>
            <person name="Schwartz D.C."/>
            <person name="Town C.D."/>
        </authorList>
    </citation>
    <scope>GENOME REANNOTATION</scope>
    <source>
        <strain evidence="6 7">cv. Jemalong A17</strain>
    </source>
</reference>